<evidence type="ECO:0000313" key="1">
    <source>
        <dbReference type="EMBL" id="KIW25480.1"/>
    </source>
</evidence>
<accession>A0A0D2C4W1</accession>
<keyword evidence="2" id="KW-1185">Reference proteome</keyword>
<dbReference type="RefSeq" id="XP_016245696.1">
    <property type="nucleotide sequence ID" value="XM_016395840.1"/>
</dbReference>
<reference evidence="1 2" key="1">
    <citation type="submission" date="2015-01" db="EMBL/GenBank/DDBJ databases">
        <title>The Genome Sequence of Cladophialophora immunda CBS83496.</title>
        <authorList>
            <consortium name="The Broad Institute Genomics Platform"/>
            <person name="Cuomo C."/>
            <person name="de Hoog S."/>
            <person name="Gorbushina A."/>
            <person name="Stielow B."/>
            <person name="Teixiera M."/>
            <person name="Abouelleil A."/>
            <person name="Chapman S.B."/>
            <person name="Priest M."/>
            <person name="Young S.K."/>
            <person name="Wortman J."/>
            <person name="Nusbaum C."/>
            <person name="Birren B."/>
        </authorList>
    </citation>
    <scope>NUCLEOTIDE SEQUENCE [LARGE SCALE GENOMIC DNA]</scope>
    <source>
        <strain evidence="1 2">CBS 83496</strain>
    </source>
</reference>
<protein>
    <submittedName>
        <fullName evidence="1">Uncharacterized protein</fullName>
    </submittedName>
</protein>
<dbReference type="OrthoDB" id="4140430at2759"/>
<dbReference type="GeneID" id="27347840"/>
<gene>
    <name evidence="1" type="ORF">PV07_08646</name>
</gene>
<organism evidence="1 2">
    <name type="scientific">Cladophialophora immunda</name>
    <dbReference type="NCBI Taxonomy" id="569365"/>
    <lineage>
        <taxon>Eukaryota</taxon>
        <taxon>Fungi</taxon>
        <taxon>Dikarya</taxon>
        <taxon>Ascomycota</taxon>
        <taxon>Pezizomycotina</taxon>
        <taxon>Eurotiomycetes</taxon>
        <taxon>Chaetothyriomycetidae</taxon>
        <taxon>Chaetothyriales</taxon>
        <taxon>Herpotrichiellaceae</taxon>
        <taxon>Cladophialophora</taxon>
    </lineage>
</organism>
<dbReference type="VEuPathDB" id="FungiDB:PV07_08646"/>
<name>A0A0D2C4W1_9EURO</name>
<proteinExistence type="predicted"/>
<sequence>MAGSHSKSIIDSVENFWNTEMDGLSHDDNLKILTAGSNNMYSIAKCAKDLLDDKDGLKAYLTYQRLVKVLDFAFEGVQSLKKNTSESGLSTIVRTITDFEKVLDSLKRDLRPENVVECSRPLLPSALCPLPSALCTNCAGLPSSVFECLVAKPFDPQPTKTDSWTKSVGCDWMVDDV</sequence>
<dbReference type="EMBL" id="KN847044">
    <property type="protein sequence ID" value="KIW25480.1"/>
    <property type="molecule type" value="Genomic_DNA"/>
</dbReference>
<evidence type="ECO:0000313" key="2">
    <source>
        <dbReference type="Proteomes" id="UP000054466"/>
    </source>
</evidence>
<dbReference type="AlphaFoldDB" id="A0A0D2C4W1"/>
<dbReference type="Proteomes" id="UP000054466">
    <property type="component" value="Unassembled WGS sequence"/>
</dbReference>
<dbReference type="HOGENOM" id="CLU_1517711_0_0_1"/>